<evidence type="ECO:0000256" key="4">
    <source>
        <dbReference type="ARBA" id="ARBA00022741"/>
    </source>
</evidence>
<dbReference type="Pfam" id="PF05157">
    <property type="entry name" value="MshEN"/>
    <property type="match status" value="1"/>
</dbReference>
<comment type="similarity">
    <text evidence="2">Belongs to the GSP E family.</text>
</comment>
<dbReference type="InterPro" id="IPR001482">
    <property type="entry name" value="T2SS/T4SS_dom"/>
</dbReference>
<accession>A0ABQ1IFB7</accession>
<evidence type="ECO:0000313" key="8">
    <source>
        <dbReference type="Proteomes" id="UP000646152"/>
    </source>
</evidence>
<dbReference type="PROSITE" id="PS00662">
    <property type="entry name" value="T2SP_E"/>
    <property type="match status" value="1"/>
</dbReference>
<evidence type="ECO:0000259" key="6">
    <source>
        <dbReference type="PROSITE" id="PS00662"/>
    </source>
</evidence>
<reference evidence="8" key="1">
    <citation type="journal article" date="2019" name="Int. J. Syst. Evol. Microbiol.">
        <title>The Global Catalogue of Microorganisms (GCM) 10K type strain sequencing project: providing services to taxonomists for standard genome sequencing and annotation.</title>
        <authorList>
            <consortium name="The Broad Institute Genomics Platform"/>
            <consortium name="The Broad Institute Genome Sequencing Center for Infectious Disease"/>
            <person name="Wu L."/>
            <person name="Ma J."/>
        </authorList>
    </citation>
    <scope>NUCLEOTIDE SEQUENCE [LARGE SCALE GENOMIC DNA]</scope>
    <source>
        <strain evidence="8">CGMCC 1.15923</strain>
    </source>
</reference>
<dbReference type="PANTHER" id="PTHR30258:SF1">
    <property type="entry name" value="PROTEIN TRANSPORT PROTEIN HOFB HOMOLOG"/>
    <property type="match status" value="1"/>
</dbReference>
<dbReference type="Proteomes" id="UP000646152">
    <property type="component" value="Unassembled WGS sequence"/>
</dbReference>
<dbReference type="CDD" id="cd01129">
    <property type="entry name" value="PulE-GspE-like"/>
    <property type="match status" value="1"/>
</dbReference>
<dbReference type="InterPro" id="IPR027417">
    <property type="entry name" value="P-loop_NTPase"/>
</dbReference>
<sequence length="573" mass="63035">MTISTPHSGLARSLLQSSLIETQRLELAITQARQENKPLSSILVERQLLTSHELAQFCMKQYGLTLLDLNEVTPDSLPPQYLSMDLVERHHALPVCLQDNILYLAMADPTNVAALEDFSFRFNVVTDARLVEESKLSLLLGKLHHGSTSLHMDQVANSDMVDLELTEKTIEDNAAISSQDDDVPIVRYIHNVLLEAVRRQASDVHFEPYERFYRIRFRIDGMLHDITSPPIGLANRFAARIKVMAQLDIAERRLPQDGRIKLKLTPNKSIDMRVSSLPIQNGEKIVLRLLDGAAIKLDIDQLGLEQQQKQLYLNALAQSQGMILVTGPTGSGKTVSLYTGLSILNKVTTNISTAEDPVEIIMPGINQVQIHPKAGLSFACALRAFLRQDPDIIMVGEIRDLETAQMAVKAAQTGHLVLSTLHTNSAAETLTRLGNMGLATYNIASSISLIIAQRLARKLCPHCKVTESLTAQQLLLQGLAPDTQIYKAVGCDLCNDGYKGRTGIYEVLPMSHILADLIISGADSLTLGRAAIQSGMISLRQAVLNKVCEGEVSLAEANRITTADNHAQPNDER</sequence>
<dbReference type="RefSeq" id="WP_188628781.1">
    <property type="nucleotide sequence ID" value="NZ_BMKE01000004.1"/>
</dbReference>
<keyword evidence="5" id="KW-0067">ATP-binding</keyword>
<dbReference type="InterPro" id="IPR013374">
    <property type="entry name" value="ATPase_typ4_pilus-assembl_PilB"/>
</dbReference>
<dbReference type="Pfam" id="PF00437">
    <property type="entry name" value="T2SSE"/>
    <property type="match status" value="1"/>
</dbReference>
<evidence type="ECO:0000256" key="1">
    <source>
        <dbReference type="ARBA" id="ARBA00004496"/>
    </source>
</evidence>
<comment type="caution">
    <text evidence="7">The sequence shown here is derived from an EMBL/GenBank/DDBJ whole genome shotgun (WGS) entry which is preliminary data.</text>
</comment>
<evidence type="ECO:0000256" key="2">
    <source>
        <dbReference type="ARBA" id="ARBA00006611"/>
    </source>
</evidence>
<dbReference type="InterPro" id="IPR037257">
    <property type="entry name" value="T2SS_E_N_sf"/>
</dbReference>
<protein>
    <submittedName>
        <fullName evidence="7">Type IV-A pilus assembly ATPase PilB</fullName>
    </submittedName>
</protein>
<dbReference type="SUPFAM" id="SSF52540">
    <property type="entry name" value="P-loop containing nucleoside triphosphate hydrolases"/>
    <property type="match status" value="1"/>
</dbReference>
<dbReference type="Gene3D" id="3.40.50.300">
    <property type="entry name" value="P-loop containing nucleotide triphosphate hydrolases"/>
    <property type="match status" value="1"/>
</dbReference>
<name>A0ABQ1IFB7_9GAMM</name>
<gene>
    <name evidence="7" type="primary">pilB</name>
    <name evidence="7" type="ORF">GCM10011502_07690</name>
</gene>
<dbReference type="InterPro" id="IPR007831">
    <property type="entry name" value="T2SS_GspE_N"/>
</dbReference>
<dbReference type="EMBL" id="BMKE01000004">
    <property type="protein sequence ID" value="GGB36984.1"/>
    <property type="molecule type" value="Genomic_DNA"/>
</dbReference>
<dbReference type="SUPFAM" id="SSF160246">
    <property type="entry name" value="EspE N-terminal domain-like"/>
    <property type="match status" value="1"/>
</dbReference>
<evidence type="ECO:0000313" key="7">
    <source>
        <dbReference type="EMBL" id="GGB36984.1"/>
    </source>
</evidence>
<evidence type="ECO:0000256" key="5">
    <source>
        <dbReference type="ARBA" id="ARBA00022840"/>
    </source>
</evidence>
<feature type="domain" description="Bacterial type II secretion system protein E" evidence="6">
    <location>
        <begin position="386"/>
        <end position="400"/>
    </location>
</feature>
<dbReference type="NCBIfam" id="TIGR02538">
    <property type="entry name" value="type_IV_pilB"/>
    <property type="match status" value="1"/>
</dbReference>
<keyword evidence="3" id="KW-0963">Cytoplasm</keyword>
<organism evidence="7 8">
    <name type="scientific">Oceanisphaera marina</name>
    <dbReference type="NCBI Taxonomy" id="2017550"/>
    <lineage>
        <taxon>Bacteria</taxon>
        <taxon>Pseudomonadati</taxon>
        <taxon>Pseudomonadota</taxon>
        <taxon>Gammaproteobacteria</taxon>
        <taxon>Aeromonadales</taxon>
        <taxon>Aeromonadaceae</taxon>
        <taxon>Oceanisphaera</taxon>
    </lineage>
</organism>
<proteinExistence type="inferred from homology"/>
<dbReference type="Gene3D" id="3.30.300.160">
    <property type="entry name" value="Type II secretion system, protein E, N-terminal domain"/>
    <property type="match status" value="1"/>
</dbReference>
<dbReference type="Gene3D" id="3.30.450.90">
    <property type="match status" value="1"/>
</dbReference>
<evidence type="ECO:0000256" key="3">
    <source>
        <dbReference type="ARBA" id="ARBA00022490"/>
    </source>
</evidence>
<keyword evidence="4" id="KW-0547">Nucleotide-binding</keyword>
<dbReference type="PANTHER" id="PTHR30258">
    <property type="entry name" value="TYPE II SECRETION SYSTEM PROTEIN GSPE-RELATED"/>
    <property type="match status" value="1"/>
</dbReference>
<comment type="subcellular location">
    <subcellularLocation>
        <location evidence="1">Cytoplasm</location>
    </subcellularLocation>
</comment>
<keyword evidence="8" id="KW-1185">Reference proteome</keyword>